<evidence type="ECO:0008006" key="3">
    <source>
        <dbReference type="Google" id="ProtNLM"/>
    </source>
</evidence>
<reference evidence="1 2" key="1">
    <citation type="submission" date="2019-03" db="EMBL/GenBank/DDBJ databases">
        <title>Rhodosporidium diobovatum UCD-FST 08-225 genome sequencing, assembly, and annotation.</title>
        <authorList>
            <person name="Fakankun I.U."/>
            <person name="Fristensky B."/>
            <person name="Levin D.B."/>
        </authorList>
    </citation>
    <scope>NUCLEOTIDE SEQUENCE [LARGE SCALE GENOMIC DNA]</scope>
    <source>
        <strain evidence="1 2">UCD-FST 08-225</strain>
    </source>
</reference>
<dbReference type="AlphaFoldDB" id="A0A5C5FU94"/>
<name>A0A5C5FU94_9BASI</name>
<dbReference type="SUPFAM" id="SSF52047">
    <property type="entry name" value="RNI-like"/>
    <property type="match status" value="1"/>
</dbReference>
<proteinExistence type="predicted"/>
<dbReference type="Proteomes" id="UP000311382">
    <property type="component" value="Unassembled WGS sequence"/>
</dbReference>
<evidence type="ECO:0000313" key="2">
    <source>
        <dbReference type="Proteomes" id="UP000311382"/>
    </source>
</evidence>
<organism evidence="1 2">
    <name type="scientific">Rhodotorula diobovata</name>
    <dbReference type="NCBI Taxonomy" id="5288"/>
    <lineage>
        <taxon>Eukaryota</taxon>
        <taxon>Fungi</taxon>
        <taxon>Dikarya</taxon>
        <taxon>Basidiomycota</taxon>
        <taxon>Pucciniomycotina</taxon>
        <taxon>Microbotryomycetes</taxon>
        <taxon>Sporidiobolales</taxon>
        <taxon>Sporidiobolaceae</taxon>
        <taxon>Rhodotorula</taxon>
    </lineage>
</organism>
<sequence>MPRTAPAQPPTGLHKLPQELLKHIVVLVDQQDKAVRESDVPLAEAAPRAAPYAGEAQLAGGKWCFWYGHGVSAVSLVSKCLRRVAIAFLCQTVTAKQLAAPIFFQHEAIPPEMRAGITRLDLCGATADRLAAAAFALPSLPRLRAVEYDMGVLTEVKAACRAGRNRLAPAAAASHEFILSAFKALAERCTDVQIWRFGLGAAYDDAVDELAMLASLKSLRRLDLRLRRERDKPQGRGLLDVLGMLGKLEELVVAASDSHKSIEDELPAPLWEGSAMMPMLRSLTLDGVDSVDALTFASRCAPNLECLDITADRYADVHDPAETQPVLSFPLPLLVVVLGLGDLSEDTYVEDVIPARVVLPAGLNLHLELHPSIPACGLDTIKDGCQHCHVRLTYERLERLAAFLPPYSLAEEAPQAESGEMYERLEQVDKALIWARKRLSEAWDEGDVKGLIELAEATRPLGERRLLAQL</sequence>
<evidence type="ECO:0000313" key="1">
    <source>
        <dbReference type="EMBL" id="TNY19301.1"/>
    </source>
</evidence>
<protein>
    <recommendedName>
        <fullName evidence="3">Proteophosphoglycan ppg4</fullName>
    </recommendedName>
</protein>
<dbReference type="OrthoDB" id="2520614at2759"/>
<dbReference type="EMBL" id="SOZI01000100">
    <property type="protein sequence ID" value="TNY19301.1"/>
    <property type="molecule type" value="Genomic_DNA"/>
</dbReference>
<keyword evidence="2" id="KW-1185">Reference proteome</keyword>
<gene>
    <name evidence="1" type="ORF">DMC30DRAFT_448054</name>
</gene>
<comment type="caution">
    <text evidence="1">The sequence shown here is derived from an EMBL/GenBank/DDBJ whole genome shotgun (WGS) entry which is preliminary data.</text>
</comment>
<accession>A0A5C5FU94</accession>